<feature type="domain" description="Major facilitator superfamily (MFS) profile" evidence="8">
    <location>
        <begin position="53"/>
        <end position="569"/>
    </location>
</feature>
<dbReference type="PROSITE" id="PS50850">
    <property type="entry name" value="MFS"/>
    <property type="match status" value="1"/>
</dbReference>
<dbReference type="InterPro" id="IPR011701">
    <property type="entry name" value="MFS"/>
</dbReference>
<dbReference type="Gene3D" id="1.20.1250.20">
    <property type="entry name" value="MFS general substrate transporter like domains"/>
    <property type="match status" value="2"/>
</dbReference>
<sequence length="569" mass="62042">MQSPIYDLTFAALHGFVPLDDEPPSISTDRTSEDVSDTKYQTQPPRSKSFWWIFGSFCLSEFARAVDAVILPVILPGIVVDLAATTTQGYMSGSSFLLCQTIFQQVYAGLSQVLGNKTCMIAALLIFAGASVLTGLAKTPVWIIGARALQGAGAGGMDLMCNLITTDMVPLTRRGKYSGLLQLFGAAGMVAGMIFASGIEAKLSWRWVFFVNPFLVAAPLIILTIFFHSKPRKGDIRTHLKTVDWSGMLLVSLSCASVLYGFLAGGAIYPWGSAHVLVPIVLGTIGVVLFILHQAFFVQRYTSAETLIPLRLFKHRTSATGYAVTVLHSILLAAFVNFFFIYLSVLKTSLTLLPSSCLTFTCAAIAGVVTGRIKRYRIFVVIGGVLLTAGYATFIHLRENASRVEQLFIQLPFALGAGVVLPARLLATQAAQHPQDMPQAAATMTFLFNLGQCFGIPIGAATYQWEWDRLVKKDVASGLIPTQYIITSHDAEESGELIKEWPKAVSDAYRHIMAVSISKLWIVTTVISGVILLLGILMKEVPLRDRGEPEPLREEKDFGNDDTDRLIIS</sequence>
<feature type="transmembrane region" description="Helical" evidence="7">
    <location>
        <begin position="205"/>
        <end position="227"/>
    </location>
</feature>
<feature type="transmembrane region" description="Helical" evidence="7">
    <location>
        <begin position="520"/>
        <end position="538"/>
    </location>
</feature>
<dbReference type="InterPro" id="IPR036259">
    <property type="entry name" value="MFS_trans_sf"/>
</dbReference>
<evidence type="ECO:0000256" key="1">
    <source>
        <dbReference type="ARBA" id="ARBA00004141"/>
    </source>
</evidence>
<feature type="transmembrane region" description="Helical" evidence="7">
    <location>
        <begin position="248"/>
        <end position="271"/>
    </location>
</feature>
<feature type="transmembrane region" description="Helical" evidence="7">
    <location>
        <begin position="407"/>
        <end position="427"/>
    </location>
</feature>
<feature type="transmembrane region" description="Helical" evidence="7">
    <location>
        <begin position="180"/>
        <end position="199"/>
    </location>
</feature>
<dbReference type="PANTHER" id="PTHR23501:SF102">
    <property type="entry name" value="DRUG TRANSPORTER, PUTATIVE (AFU_ORTHOLOGUE AFUA_3G08530)-RELATED"/>
    <property type="match status" value="1"/>
</dbReference>
<feature type="transmembrane region" description="Helical" evidence="7">
    <location>
        <begin position="319"/>
        <end position="343"/>
    </location>
</feature>
<feature type="transmembrane region" description="Helical" evidence="7">
    <location>
        <begin position="349"/>
        <end position="369"/>
    </location>
</feature>
<dbReference type="GO" id="GO:0022857">
    <property type="term" value="F:transmembrane transporter activity"/>
    <property type="evidence" value="ECO:0007669"/>
    <property type="project" value="InterPro"/>
</dbReference>
<protein>
    <recommendedName>
        <fullName evidence="8">Major facilitator superfamily (MFS) profile domain-containing protein</fullName>
    </recommendedName>
</protein>
<comment type="caution">
    <text evidence="9">The sequence shown here is derived from an EMBL/GenBank/DDBJ whole genome shotgun (WGS) entry which is preliminary data.</text>
</comment>
<reference evidence="9" key="1">
    <citation type="submission" date="2022-10" db="EMBL/GenBank/DDBJ databases">
        <title>Culturing micro-colonial fungi from biological soil crusts in the Mojave desert and describing Neophaeococcomyces mojavensis, and introducing the new genera and species Taxawa tesnikishii.</title>
        <authorList>
            <person name="Kurbessoian T."/>
            <person name="Stajich J.E."/>
        </authorList>
    </citation>
    <scope>NUCLEOTIDE SEQUENCE</scope>
    <source>
        <strain evidence="9">TK_41</strain>
    </source>
</reference>
<comment type="similarity">
    <text evidence="2">Belongs to the major facilitator superfamily. TCR/Tet family.</text>
</comment>
<keyword evidence="10" id="KW-1185">Reference proteome</keyword>
<gene>
    <name evidence="9" type="ORF">H2200_013289</name>
</gene>
<feature type="region of interest" description="Disordered" evidence="6">
    <location>
        <begin position="548"/>
        <end position="569"/>
    </location>
</feature>
<dbReference type="PANTHER" id="PTHR23501">
    <property type="entry name" value="MAJOR FACILITATOR SUPERFAMILY"/>
    <property type="match status" value="1"/>
</dbReference>
<evidence type="ECO:0000259" key="8">
    <source>
        <dbReference type="PROSITE" id="PS50850"/>
    </source>
</evidence>
<dbReference type="EMBL" id="JAPDRK010000028">
    <property type="protein sequence ID" value="KAJ9602169.1"/>
    <property type="molecule type" value="Genomic_DNA"/>
</dbReference>
<evidence type="ECO:0000256" key="7">
    <source>
        <dbReference type="SAM" id="Phobius"/>
    </source>
</evidence>
<evidence type="ECO:0000256" key="3">
    <source>
        <dbReference type="ARBA" id="ARBA00022692"/>
    </source>
</evidence>
<keyword evidence="3 7" id="KW-0812">Transmembrane</keyword>
<dbReference type="Proteomes" id="UP001172673">
    <property type="component" value="Unassembled WGS sequence"/>
</dbReference>
<evidence type="ECO:0000256" key="6">
    <source>
        <dbReference type="SAM" id="MobiDB-lite"/>
    </source>
</evidence>
<dbReference type="InterPro" id="IPR020846">
    <property type="entry name" value="MFS_dom"/>
</dbReference>
<dbReference type="AlphaFoldDB" id="A0AA38WW08"/>
<accession>A0AA38WW08</accession>
<name>A0AA38WW08_9EURO</name>
<proteinExistence type="inferred from homology"/>
<feature type="transmembrane region" description="Helical" evidence="7">
    <location>
        <begin position="376"/>
        <end position="395"/>
    </location>
</feature>
<organism evidence="9 10">
    <name type="scientific">Cladophialophora chaetospira</name>
    <dbReference type="NCBI Taxonomy" id="386627"/>
    <lineage>
        <taxon>Eukaryota</taxon>
        <taxon>Fungi</taxon>
        <taxon>Dikarya</taxon>
        <taxon>Ascomycota</taxon>
        <taxon>Pezizomycotina</taxon>
        <taxon>Eurotiomycetes</taxon>
        <taxon>Chaetothyriomycetidae</taxon>
        <taxon>Chaetothyriales</taxon>
        <taxon>Herpotrichiellaceae</taxon>
        <taxon>Cladophialophora</taxon>
    </lineage>
</organism>
<dbReference type="GO" id="GO:0005886">
    <property type="term" value="C:plasma membrane"/>
    <property type="evidence" value="ECO:0007669"/>
    <property type="project" value="TreeGrafter"/>
</dbReference>
<feature type="transmembrane region" description="Helical" evidence="7">
    <location>
        <begin position="120"/>
        <end position="137"/>
    </location>
</feature>
<evidence type="ECO:0000256" key="2">
    <source>
        <dbReference type="ARBA" id="ARBA00007520"/>
    </source>
</evidence>
<evidence type="ECO:0000256" key="4">
    <source>
        <dbReference type="ARBA" id="ARBA00022989"/>
    </source>
</evidence>
<feature type="region of interest" description="Disordered" evidence="6">
    <location>
        <begin position="21"/>
        <end position="41"/>
    </location>
</feature>
<dbReference type="Pfam" id="PF07690">
    <property type="entry name" value="MFS_1"/>
    <property type="match status" value="1"/>
</dbReference>
<keyword evidence="4 7" id="KW-1133">Transmembrane helix</keyword>
<feature type="transmembrane region" description="Helical" evidence="7">
    <location>
        <begin position="277"/>
        <end position="298"/>
    </location>
</feature>
<comment type="subcellular location">
    <subcellularLocation>
        <location evidence="1">Membrane</location>
        <topology evidence="1">Multi-pass membrane protein</topology>
    </subcellularLocation>
</comment>
<evidence type="ECO:0000256" key="5">
    <source>
        <dbReference type="ARBA" id="ARBA00023136"/>
    </source>
</evidence>
<evidence type="ECO:0000313" key="9">
    <source>
        <dbReference type="EMBL" id="KAJ9602169.1"/>
    </source>
</evidence>
<evidence type="ECO:0000313" key="10">
    <source>
        <dbReference type="Proteomes" id="UP001172673"/>
    </source>
</evidence>
<keyword evidence="5 7" id="KW-0472">Membrane</keyword>
<dbReference type="SUPFAM" id="SSF103473">
    <property type="entry name" value="MFS general substrate transporter"/>
    <property type="match status" value="1"/>
</dbReference>